<protein>
    <submittedName>
        <fullName evidence="1">Uncharacterized protein</fullName>
    </submittedName>
</protein>
<sequence length="265" mass="29628">MTLFLARNTIAASSGRNQSKTRRKASTLMATSQSTYPTSYPNTQTTSNPCSCSYTDTQSSSQPMHDRIRLIVRRLILALIFLFVGITAVSFISWLILQPQLPVVRIDSLSVANFNLSDLQTKARYEVEFTITNPNTKISLEFERFLVSVSYDRSPLSRGWLGRALEVRKMNESGVKIELGSNPGDNSWITTRTTIEIGSDWRERREVSLNVGMVGLAQFKVSDWLNRHSSISVSCENLKVAFSSNDTSSMTGKLRGTSDCSVYLL</sequence>
<proteinExistence type="predicted"/>
<organism evidence="1 2">
    <name type="scientific">Camellia lanceoleosa</name>
    <dbReference type="NCBI Taxonomy" id="1840588"/>
    <lineage>
        <taxon>Eukaryota</taxon>
        <taxon>Viridiplantae</taxon>
        <taxon>Streptophyta</taxon>
        <taxon>Embryophyta</taxon>
        <taxon>Tracheophyta</taxon>
        <taxon>Spermatophyta</taxon>
        <taxon>Magnoliopsida</taxon>
        <taxon>eudicotyledons</taxon>
        <taxon>Gunneridae</taxon>
        <taxon>Pentapetalae</taxon>
        <taxon>asterids</taxon>
        <taxon>Ericales</taxon>
        <taxon>Theaceae</taxon>
        <taxon>Camellia</taxon>
    </lineage>
</organism>
<comment type="caution">
    <text evidence="1">The sequence shown here is derived from an EMBL/GenBank/DDBJ whole genome shotgun (WGS) entry which is preliminary data.</text>
</comment>
<dbReference type="EMBL" id="CM045770">
    <property type="protein sequence ID" value="KAI7992798.1"/>
    <property type="molecule type" value="Genomic_DNA"/>
</dbReference>
<keyword evidence="2" id="KW-1185">Reference proteome</keyword>
<reference evidence="1 2" key="1">
    <citation type="journal article" date="2022" name="Plant J.">
        <title>Chromosome-level genome of Camellia lanceoleosa provides a valuable resource for understanding genome evolution and self-incompatibility.</title>
        <authorList>
            <person name="Gong W."/>
            <person name="Xiao S."/>
            <person name="Wang L."/>
            <person name="Liao Z."/>
            <person name="Chang Y."/>
            <person name="Mo W."/>
            <person name="Hu G."/>
            <person name="Li W."/>
            <person name="Zhao G."/>
            <person name="Zhu H."/>
            <person name="Hu X."/>
            <person name="Ji K."/>
            <person name="Xiang X."/>
            <person name="Song Q."/>
            <person name="Yuan D."/>
            <person name="Jin S."/>
            <person name="Zhang L."/>
        </authorList>
    </citation>
    <scope>NUCLEOTIDE SEQUENCE [LARGE SCALE GENOMIC DNA]</scope>
    <source>
        <strain evidence="1">SQ_2022a</strain>
    </source>
</reference>
<dbReference type="Proteomes" id="UP001060215">
    <property type="component" value="Chromosome 13"/>
</dbReference>
<accession>A0ACC0FWV1</accession>
<evidence type="ECO:0000313" key="1">
    <source>
        <dbReference type="EMBL" id="KAI7992798.1"/>
    </source>
</evidence>
<name>A0ACC0FWV1_9ERIC</name>
<evidence type="ECO:0000313" key="2">
    <source>
        <dbReference type="Proteomes" id="UP001060215"/>
    </source>
</evidence>
<gene>
    <name evidence="1" type="ORF">LOK49_LG12G01629</name>
</gene>